<feature type="region of interest" description="Disordered" evidence="2">
    <location>
        <begin position="474"/>
        <end position="498"/>
    </location>
</feature>
<evidence type="ECO:0000313" key="4">
    <source>
        <dbReference type="Proteomes" id="UP000220158"/>
    </source>
</evidence>
<feature type="compositionally biased region" description="Acidic residues" evidence="2">
    <location>
        <begin position="479"/>
        <end position="498"/>
    </location>
</feature>
<feature type="coiled-coil region" evidence="1">
    <location>
        <begin position="1344"/>
        <end position="1371"/>
    </location>
</feature>
<organism evidence="3 4">
    <name type="scientific">Plasmodium relictum</name>
    <dbReference type="NCBI Taxonomy" id="85471"/>
    <lineage>
        <taxon>Eukaryota</taxon>
        <taxon>Sar</taxon>
        <taxon>Alveolata</taxon>
        <taxon>Apicomplexa</taxon>
        <taxon>Aconoidasida</taxon>
        <taxon>Haemosporida</taxon>
        <taxon>Plasmodiidae</taxon>
        <taxon>Plasmodium</taxon>
        <taxon>Plasmodium (Haemamoeba)</taxon>
    </lineage>
</organism>
<name>A0A1J1H2G8_PLARL</name>
<keyword evidence="1" id="KW-0175">Coiled coil</keyword>
<feature type="region of interest" description="Disordered" evidence="2">
    <location>
        <begin position="220"/>
        <end position="239"/>
    </location>
</feature>
<dbReference type="RefSeq" id="XP_028532060.1">
    <property type="nucleotide sequence ID" value="XM_028675475.1"/>
</dbReference>
<gene>
    <name evidence="3" type="ORF">PRELSG_0602700</name>
</gene>
<dbReference type="OrthoDB" id="377381at2759"/>
<dbReference type="KEGG" id="prel:PRELSG_0602700"/>
<feature type="region of interest" description="Disordered" evidence="2">
    <location>
        <begin position="1208"/>
        <end position="1239"/>
    </location>
</feature>
<reference evidence="3 4" key="1">
    <citation type="submission" date="2015-04" db="EMBL/GenBank/DDBJ databases">
        <authorList>
            <consortium name="Pathogen Informatics"/>
        </authorList>
    </citation>
    <scope>NUCLEOTIDE SEQUENCE [LARGE SCALE GENOMIC DNA]</scope>
    <source>
        <strain evidence="3 4">SGS1</strain>
    </source>
</reference>
<dbReference type="VEuPathDB" id="PlasmoDB:PRELSG_0602700"/>
<dbReference type="GeneID" id="39735153"/>
<feature type="coiled-coil region" evidence="1">
    <location>
        <begin position="1"/>
        <end position="28"/>
    </location>
</feature>
<evidence type="ECO:0000256" key="2">
    <source>
        <dbReference type="SAM" id="MobiDB-lite"/>
    </source>
</evidence>
<keyword evidence="4" id="KW-1185">Reference proteome</keyword>
<evidence type="ECO:0000256" key="1">
    <source>
        <dbReference type="SAM" id="Coils"/>
    </source>
</evidence>
<dbReference type="CDD" id="cd22249">
    <property type="entry name" value="UDM1_RNF168_RNF169-like"/>
    <property type="match status" value="1"/>
</dbReference>
<accession>A0A1J1H2G8</accession>
<dbReference type="Proteomes" id="UP000220158">
    <property type="component" value="Chromosome 6"/>
</dbReference>
<dbReference type="OMA" id="YVGKHER"/>
<proteinExistence type="predicted"/>
<protein>
    <submittedName>
        <fullName evidence="3">Uncharacterized protein</fullName>
    </submittedName>
</protein>
<dbReference type="EMBL" id="LN835301">
    <property type="protein sequence ID" value="CRG99052.1"/>
    <property type="molecule type" value="Genomic_DNA"/>
</dbReference>
<sequence>MNNLDRIKQRLEESLEKHKNRLLKTREKKISSTTIRTIKDKNKGKSNLHTAKIINVDKLLNNKQCNLPKKKSIENFKNSKLSSINKYVKKNECSYKSCEMKKKDIKLAYSKENRNKIKINQTVKKKDNYIKEGNIIGKINNSENKKNVENYVKKLKYDDDIIDANISDNNNDFQNISKEVSDNLNDLFRNFVNCKINNLYLISGERSNYPKNDVSLNEKELRDIENGDNDKSDYHDNEKKEKANVIEEINYRENEIIDNKNDLKNIKSHFNDKGTYENNLKKLLEIEKNMKDKIRHFEEQKGNPTNEDSTLCCVLSSNGKSIQKISTESSNQLTYINSSKDSVLVNISSSLSIVNSNEEKKSVSDSVELFTTQKNIYVCNYYKKKTNKKKNLNPNALIENYKNGHFTNAEYIDSIDEHSNSFKKLLINKHINMEKKRRKKKKKKKSFDYLVNENSDINYKMDVSKENQLLENNRTYIETSEDTDNDDTEDDEIRQEEDYEKKKNNICGNKQYVKHFDNIKKRIFYFPRNISINKYKTLKRNECKNDFYNLINENIINDKDTFNNECVPIHLNKKKKKKIVIYNSNNLNYKSDISNSSVKGNCNNDYRYDINLNCVNETNDNIKRCQKKLLKKQMMMLHYHTNPLAYNVKDIIKRKNKVYKNIDKNSVLKKTKYELSSYIASSNAYISNYNLYDEYIISSNDIKRNISNNENYINSKECINSNILKYMNNYYSNPCSHKVDYLCDYDNKRNFIKEQIEKWKRKKIPSYLKKNSHYFKSVLSNIYNDKNNLTLEHSNDLLKNTQKLFLSNEYMFKNNIISSTLEREKKKKMIEKKSNDHLNDLNNLKCENTLNIKNSSLNSNKENNSYSNSVLSTEGKDQHDISTNCFICSFPIHKNEKKYFLKKDSVSGSLKFDMIKKRLKEKDEVKYKEKRYKNEYQKNKNKIKNYEDIYDNKEKNKKESEKEQSECGCEYKSENEKEKYFNNRHNKKSKNEDNAENIKKKCKNINIKKEKIEKIGDIKLINNKKREIEDNKNTLVSTLPSNNFTYNLNFCNYIKKLNKIKKNYNEVNFTKKYIKKNSINKKKRSASYDSNKNFLHSLKNYDTEHYEKEKNNKYNEMKLIMDKIYVEKKKKKIINYIKSMYLLCRDPLINLESNIYNHTRENSFKNSNSICHSNIINYMIKELHTLKNKEESDKEKYNEKIDKEKNEEEIDKNKNEEEMDKEKNEEEIDKEKNEEEIDKEKNEEEINYNKKLNSNKKNVENFISAKIPYLNNNGNAKYNFLRKETENEMNSTINDINNSISLINDNKEKENLLEKKNDYFNEDKKNLNEKKNKTNLKINSNVLKKILKMKIESMKNDNNRKVNEENKMELNSFNAKEILELPKEILSYDEGIELKNYEKNNIKEKNVIISSSNNNDINYKVVETGSNNSDDEINFDKSSNNNNKINSSNHITSIDNFFNSANNTDTFYKTIKKSSEMLNNNNIYDNNISRVNIKENNNIKYYDNVVNTRNKNNNNNSVNIKNNSNCSSDNVNNNEFVIDTNKKYDSKNSNCKNNSNENASNSDEINDIMFESNSKIDVLDFNESYYCRYLKNMENNDVYPNSEEPITKDDKSKLMKAYLNNKRKNKNSEKYTLKYNIEFFKLAKFFCEDYNLFSNYLKEMDYNLSKSGDDLDKTAFSIIKLFSLRNGINEKNSRKDSNENVYQSINTYIKKKNNVLKYNEKNINTHVNCKSNEIINKFNNKKKFIKDSIFLTRTKMNENLFLKKNNSITLSESINKNKLIKSNFDQNNNKMNYFINNKNKCINEYLMNNKAKLFLYQQPININYTEKNNTFSRSSSFKFVNENEHSSCSKNCYISRQSTSTKKKNSLLKTSALIEKYEKLKYK</sequence>
<feature type="coiled-coil region" evidence="1">
    <location>
        <begin position="929"/>
        <end position="963"/>
    </location>
</feature>
<evidence type="ECO:0000313" key="3">
    <source>
        <dbReference type="EMBL" id="CRG99052.1"/>
    </source>
</evidence>